<reference evidence="9 10" key="1">
    <citation type="submission" date="2019-02" db="EMBL/GenBank/DDBJ databases">
        <title>Planctomycetal bacteria perform biofilm scaping via a novel small molecule.</title>
        <authorList>
            <person name="Jeske O."/>
            <person name="Boedeker C."/>
            <person name="Wiegand S."/>
            <person name="Breitling P."/>
            <person name="Kallscheuer N."/>
            <person name="Jogler M."/>
            <person name="Rohde M."/>
            <person name="Petersen J."/>
            <person name="Medema M.H."/>
            <person name="Surup F."/>
            <person name="Jogler C."/>
        </authorList>
    </citation>
    <scope>NUCLEOTIDE SEQUENCE [LARGE SCALE GENOMIC DNA]</scope>
    <source>
        <strain evidence="9 10">Mal15</strain>
    </source>
</reference>
<dbReference type="Proteomes" id="UP000321353">
    <property type="component" value="Chromosome"/>
</dbReference>
<dbReference type="PANTHER" id="PTHR32063:SF24">
    <property type="entry name" value="CATION EFFLUX SYSTEM (ACRB_ACRD_ACRF FAMILY)"/>
    <property type="match status" value="1"/>
</dbReference>
<proteinExistence type="inferred from homology"/>
<evidence type="ECO:0000256" key="7">
    <source>
        <dbReference type="ARBA" id="ARBA00023136"/>
    </source>
</evidence>
<feature type="transmembrane region" description="Helical" evidence="8">
    <location>
        <begin position="540"/>
        <end position="560"/>
    </location>
</feature>
<evidence type="ECO:0000256" key="8">
    <source>
        <dbReference type="SAM" id="Phobius"/>
    </source>
</evidence>
<organism evidence="9 10">
    <name type="scientific">Stieleria maiorica</name>
    <dbReference type="NCBI Taxonomy" id="2795974"/>
    <lineage>
        <taxon>Bacteria</taxon>
        <taxon>Pseudomonadati</taxon>
        <taxon>Planctomycetota</taxon>
        <taxon>Planctomycetia</taxon>
        <taxon>Pirellulales</taxon>
        <taxon>Pirellulaceae</taxon>
        <taxon>Stieleria</taxon>
    </lineage>
</organism>
<feature type="transmembrane region" description="Helical" evidence="8">
    <location>
        <begin position="892"/>
        <end position="911"/>
    </location>
</feature>
<dbReference type="GO" id="GO:0042910">
    <property type="term" value="F:xenobiotic transmembrane transporter activity"/>
    <property type="evidence" value="ECO:0007669"/>
    <property type="project" value="TreeGrafter"/>
</dbReference>
<dbReference type="GO" id="GO:0008324">
    <property type="term" value="F:monoatomic cation transmembrane transporter activity"/>
    <property type="evidence" value="ECO:0007669"/>
    <property type="project" value="InterPro"/>
</dbReference>
<dbReference type="Pfam" id="PF00873">
    <property type="entry name" value="ACR_tran"/>
    <property type="match status" value="1"/>
</dbReference>
<dbReference type="SUPFAM" id="SSF82866">
    <property type="entry name" value="Multidrug efflux transporter AcrB transmembrane domain"/>
    <property type="match status" value="2"/>
</dbReference>
<evidence type="ECO:0000313" key="9">
    <source>
        <dbReference type="EMBL" id="QEG01528.1"/>
    </source>
</evidence>
<feature type="transmembrane region" description="Helical" evidence="8">
    <location>
        <begin position="12"/>
        <end position="31"/>
    </location>
</feature>
<evidence type="ECO:0000256" key="3">
    <source>
        <dbReference type="ARBA" id="ARBA00022448"/>
    </source>
</evidence>
<dbReference type="RefSeq" id="WP_147870597.1">
    <property type="nucleotide sequence ID" value="NZ_CP036264.1"/>
</dbReference>
<feature type="transmembrane region" description="Helical" evidence="8">
    <location>
        <begin position="992"/>
        <end position="1012"/>
    </location>
</feature>
<comment type="similarity">
    <text evidence="2">Belongs to the resistance-nodulation-cell division (RND) (TC 2.A.6) family.</text>
</comment>
<accession>A0A5B9MR68</accession>
<dbReference type="NCBIfam" id="TIGR00914">
    <property type="entry name" value="2A0601"/>
    <property type="match status" value="1"/>
</dbReference>
<dbReference type="Gene3D" id="3.30.70.1430">
    <property type="entry name" value="Multidrug efflux transporter AcrB pore domain"/>
    <property type="match status" value="2"/>
</dbReference>
<dbReference type="Gene3D" id="1.20.1640.10">
    <property type="entry name" value="Multidrug efflux transporter AcrB transmembrane domain"/>
    <property type="match status" value="2"/>
</dbReference>
<dbReference type="Gene3D" id="3.30.2090.10">
    <property type="entry name" value="Multidrug efflux transporter AcrB TolC docking domain, DN and DC subdomains"/>
    <property type="match status" value="2"/>
</dbReference>
<dbReference type="EMBL" id="CP036264">
    <property type="protein sequence ID" value="QEG01528.1"/>
    <property type="molecule type" value="Genomic_DNA"/>
</dbReference>
<feature type="transmembrane region" description="Helical" evidence="8">
    <location>
        <begin position="351"/>
        <end position="384"/>
    </location>
</feature>
<feature type="transmembrane region" description="Helical" evidence="8">
    <location>
        <begin position="453"/>
        <end position="473"/>
    </location>
</feature>
<keyword evidence="10" id="KW-1185">Reference proteome</keyword>
<evidence type="ECO:0000256" key="1">
    <source>
        <dbReference type="ARBA" id="ARBA00004651"/>
    </source>
</evidence>
<keyword evidence="5 8" id="KW-0812">Transmembrane</keyword>
<keyword evidence="4" id="KW-1003">Cell membrane</keyword>
<evidence type="ECO:0000256" key="4">
    <source>
        <dbReference type="ARBA" id="ARBA00022475"/>
    </source>
</evidence>
<dbReference type="PRINTS" id="PR00702">
    <property type="entry name" value="ACRIFLAVINRP"/>
</dbReference>
<feature type="transmembrane region" description="Helical" evidence="8">
    <location>
        <begin position="1024"/>
        <end position="1047"/>
    </location>
</feature>
<keyword evidence="6 8" id="KW-1133">Transmembrane helix</keyword>
<dbReference type="InterPro" id="IPR001036">
    <property type="entry name" value="Acrflvin-R"/>
</dbReference>
<name>A0A5B9MR68_9BACT</name>
<evidence type="ECO:0000256" key="5">
    <source>
        <dbReference type="ARBA" id="ARBA00022692"/>
    </source>
</evidence>
<feature type="transmembrane region" description="Helical" evidence="8">
    <location>
        <begin position="917"/>
        <end position="937"/>
    </location>
</feature>
<dbReference type="SUPFAM" id="SSF82714">
    <property type="entry name" value="Multidrug efflux transporter AcrB TolC docking domain, DN and DC subdomains"/>
    <property type="match status" value="2"/>
</dbReference>
<dbReference type="PANTHER" id="PTHR32063">
    <property type="match status" value="1"/>
</dbReference>
<evidence type="ECO:0000256" key="2">
    <source>
        <dbReference type="ARBA" id="ARBA00010942"/>
    </source>
</evidence>
<evidence type="ECO:0000313" key="10">
    <source>
        <dbReference type="Proteomes" id="UP000321353"/>
    </source>
</evidence>
<evidence type="ECO:0000256" key="6">
    <source>
        <dbReference type="ARBA" id="ARBA00022989"/>
    </source>
</evidence>
<comment type="subcellular location">
    <subcellularLocation>
        <location evidence="1">Cell membrane</location>
        <topology evidence="1">Multi-pass membrane protein</topology>
    </subcellularLocation>
</comment>
<dbReference type="InterPro" id="IPR004763">
    <property type="entry name" value="CusA-like"/>
</dbReference>
<feature type="transmembrane region" description="Helical" evidence="8">
    <location>
        <begin position="485"/>
        <end position="508"/>
    </location>
</feature>
<dbReference type="InterPro" id="IPR027463">
    <property type="entry name" value="AcrB_DN_DC_subdom"/>
</dbReference>
<keyword evidence="3" id="KW-0813">Transport</keyword>
<dbReference type="Gene3D" id="3.30.70.1440">
    <property type="entry name" value="Multidrug efflux transporter AcrB pore domain"/>
    <property type="match status" value="1"/>
</dbReference>
<dbReference type="KEGG" id="smam:Mal15_56050"/>
<gene>
    <name evidence="9" type="primary">czcA_6</name>
    <name evidence="9" type="ORF">Mal15_56050</name>
</gene>
<dbReference type="GO" id="GO:0005886">
    <property type="term" value="C:plasma membrane"/>
    <property type="evidence" value="ECO:0007669"/>
    <property type="project" value="UniProtKB-SubCell"/>
</dbReference>
<keyword evidence="7 8" id="KW-0472">Membrane</keyword>
<protein>
    <submittedName>
        <fullName evidence="9">Cobalt-zinc-cadmium resistance protein CzcA</fullName>
    </submittedName>
</protein>
<dbReference type="Gene3D" id="3.30.70.1320">
    <property type="entry name" value="Multidrug efflux transporter AcrB pore domain like"/>
    <property type="match status" value="1"/>
</dbReference>
<feature type="transmembrane region" description="Helical" evidence="8">
    <location>
        <begin position="949"/>
        <end position="972"/>
    </location>
</feature>
<dbReference type="SUPFAM" id="SSF82693">
    <property type="entry name" value="Multidrug efflux transporter AcrB pore domain, PN1, PN2, PC1 and PC2 subdomains"/>
    <property type="match status" value="3"/>
</dbReference>
<sequence length="1057" mass="115247">MLTAIIRFSIKHRILVVLASVFIAALGAYNFTRLPIDAVPDITNVQVQINTSVPALSPIEIEKRVTFPIEVSMSGLPHLEELRSISRYGLSQVTVVFDDDTDLYLARQLVSERLQTAKDSLPRGLAEPSMSPISTGLGEIYMWAVEAEPDAKKPDGTAYTPTDLRTIQDWIIRPQLLTVPGVAEVNSIGGFAKEFHITPHPTRLLSLGLTFQDVSEALERNNAFAGGGYIEHRGEQYIVKMSGLVSTLEQIRKIPIVTRDSIPILVEDVAGVSYGKELRTGAATLDGEESVVGTAMMLVGENSRTVAKAVDEAMQQVNRTLPAGVHAKTVYNRTRLVDATIETIQNNLMEGAILVIAVLFAILGNFKVALFVALSIPLSMLFAVTGMVSSKISGNLLSLGAIDFGIIIDGSVVMAENIIRRFSEKQHALGRTLTRSERLTETYEAAREVAPPVLSGVGIIMIVYLPILTLTGIEGKMFVPMAKVVLLALLGSLILSFTFIPAMAALFLTGKVSEGDGRVMSFAKHWYRRTLLASLRFKKAFIGVAIAILLLSGWIATGLGSEFVPSLDEQDFAIQSLRIPATSLSQSIEMQKRLERRLLDFPEIETVFARIGTAEVATDPMPPNIADGYIIVKPKNEWPDPSKSKAELIAEVEEAIEEIPGNAYEISQPIELRFNELISGVRSDVAFKIFGDDMSVMQAKANEVSKLLSQIEGASDVKVEQVSGLPTLRIDMDREKLARFGLDVADVQEVVSMAIGGRTVGQVFEGDQRFDIVLRLPESLRENLRMIEQLPIPLPSDDERATEEEAHNPVYEARVVALKQLADISVVEGQNQVSRENAKRRIVVQANVRGRDMGSFVADASKLIEQRVQFPSGYWYRWGGQFENLERASNRLMVVVPVALLLIFVILFSTFNSTRDALLIFSGVPFALTGGVISLAIRDIPFSISAGVGFIALSGVAVLNGVVMVSFIRQLLEEGKDIRTAVVDGAVTRLRPVLMTAVTDALGFIPMALAMGTGAEVQRPLATVVIGGIISATILTLLLLPTLYATFHRADDGQSLD</sequence>
<dbReference type="AlphaFoldDB" id="A0A5B9MR68"/>